<dbReference type="PANTHER" id="PTHR42913">
    <property type="entry name" value="APOPTOSIS-INDUCING FACTOR 1"/>
    <property type="match status" value="1"/>
</dbReference>
<dbReference type="GO" id="GO:0003955">
    <property type="term" value="F:NAD(P)H dehydrogenase (quinone) activity"/>
    <property type="evidence" value="ECO:0007669"/>
    <property type="project" value="TreeGrafter"/>
</dbReference>
<dbReference type="PRINTS" id="PR00411">
    <property type="entry name" value="PNDRDTASEI"/>
</dbReference>
<reference evidence="7" key="2">
    <citation type="submission" date="2023-01" db="EMBL/GenBank/DDBJ databases">
        <title>Draft genome sequence of Agaribacter marinus strain NBRC 110023.</title>
        <authorList>
            <person name="Sun Q."/>
            <person name="Mori K."/>
        </authorList>
    </citation>
    <scope>NUCLEOTIDE SEQUENCE</scope>
    <source>
        <strain evidence="7">NBRC 110023</strain>
    </source>
</reference>
<keyword evidence="5" id="KW-0560">Oxidoreductase</keyword>
<dbReference type="EMBL" id="BSOT01000001">
    <property type="protein sequence ID" value="GLR69175.1"/>
    <property type="molecule type" value="Genomic_DNA"/>
</dbReference>
<reference evidence="7" key="1">
    <citation type="journal article" date="2014" name="Int. J. Syst. Evol. Microbiol.">
        <title>Complete genome sequence of Corynebacterium casei LMG S-19264T (=DSM 44701T), isolated from a smear-ripened cheese.</title>
        <authorList>
            <consortium name="US DOE Joint Genome Institute (JGI-PGF)"/>
            <person name="Walter F."/>
            <person name="Albersmeier A."/>
            <person name="Kalinowski J."/>
            <person name="Ruckert C."/>
        </authorList>
    </citation>
    <scope>NUCLEOTIDE SEQUENCE</scope>
    <source>
        <strain evidence="7">NBRC 110023</strain>
    </source>
</reference>
<dbReference type="PRINTS" id="PR00368">
    <property type="entry name" value="FADPNR"/>
</dbReference>
<dbReference type="Proteomes" id="UP001156601">
    <property type="component" value="Unassembled WGS sequence"/>
</dbReference>
<evidence type="ECO:0000256" key="1">
    <source>
        <dbReference type="ARBA" id="ARBA00001974"/>
    </source>
</evidence>
<dbReference type="AlphaFoldDB" id="A0AA37SZQ5"/>
<comment type="cofactor">
    <cofactor evidence="1">
        <name>FAD</name>
        <dbReference type="ChEBI" id="CHEBI:57692"/>
    </cofactor>
</comment>
<gene>
    <name evidence="7" type="ORF">GCM10007852_00830</name>
</gene>
<proteinExistence type="inferred from homology"/>
<dbReference type="InterPro" id="IPR036188">
    <property type="entry name" value="FAD/NAD-bd_sf"/>
</dbReference>
<accession>A0AA37SZQ5</accession>
<evidence type="ECO:0000313" key="8">
    <source>
        <dbReference type="Proteomes" id="UP001156601"/>
    </source>
</evidence>
<dbReference type="GO" id="GO:0019646">
    <property type="term" value="P:aerobic electron transport chain"/>
    <property type="evidence" value="ECO:0007669"/>
    <property type="project" value="TreeGrafter"/>
</dbReference>
<comment type="caution">
    <text evidence="7">The sequence shown here is derived from an EMBL/GenBank/DDBJ whole genome shotgun (WGS) entry which is preliminary data.</text>
</comment>
<dbReference type="InterPro" id="IPR023753">
    <property type="entry name" value="FAD/NAD-binding_dom"/>
</dbReference>
<feature type="domain" description="FAD/NAD(P)-binding" evidence="6">
    <location>
        <begin position="3"/>
        <end position="334"/>
    </location>
</feature>
<evidence type="ECO:0000313" key="7">
    <source>
        <dbReference type="EMBL" id="GLR69175.1"/>
    </source>
</evidence>
<comment type="similarity">
    <text evidence="2">Belongs to the NADH dehydrogenase family.</text>
</comment>
<organism evidence="7 8">
    <name type="scientific">Agaribacter marinus</name>
    <dbReference type="NCBI Taxonomy" id="1431249"/>
    <lineage>
        <taxon>Bacteria</taxon>
        <taxon>Pseudomonadati</taxon>
        <taxon>Pseudomonadota</taxon>
        <taxon>Gammaproteobacteria</taxon>
        <taxon>Alteromonadales</taxon>
        <taxon>Alteromonadaceae</taxon>
        <taxon>Agaribacter</taxon>
    </lineage>
</organism>
<dbReference type="InterPro" id="IPR051169">
    <property type="entry name" value="NADH-Q_oxidoreductase"/>
</dbReference>
<evidence type="ECO:0000256" key="2">
    <source>
        <dbReference type="ARBA" id="ARBA00005272"/>
    </source>
</evidence>
<dbReference type="Pfam" id="PF07992">
    <property type="entry name" value="Pyr_redox_2"/>
    <property type="match status" value="1"/>
</dbReference>
<keyword evidence="3" id="KW-0285">Flavoprotein</keyword>
<protein>
    <submittedName>
        <fullName evidence="7">NADH dehydrogenase</fullName>
    </submittedName>
</protein>
<dbReference type="SUPFAM" id="SSF51905">
    <property type="entry name" value="FAD/NAD(P)-binding domain"/>
    <property type="match status" value="1"/>
</dbReference>
<evidence type="ECO:0000259" key="6">
    <source>
        <dbReference type="Pfam" id="PF07992"/>
    </source>
</evidence>
<evidence type="ECO:0000256" key="4">
    <source>
        <dbReference type="ARBA" id="ARBA00022827"/>
    </source>
</evidence>
<sequence length="429" mass="47130">MSKQVVIVGGGAGGLELATTLGHKFKNTASVDVLLIDKSPYHIWKPLFHEVATGSLDVDMDGVDYRAHAANHHFEFQLGELRDLDREGKSIKVNPIQSDNGEELVPAREVAYDILVLGIGSITNDFSTPGVKEHCLTIDTTRQAESFHKKILNEFLKIKASSENKPLRINIIGAGATGVELSAELFKLTDLIKTYGFTKISRHSIEVNLIEASGRILQALPERISDSAEKVLAKLGVNVHINTQVEEVLANGVAIKDGAKISSDINVWCAGVKVSDNFASLGGLQTNRINQFDVKPSLQSVTDDHIFAIGDCASLKQDNGQFVPPRAQSAHQMADTAAVNIANLINDKPLQSFKYKDKGSLVSFADYTSIGFLSSMAHKQVFVEGWVARNLYVSLYRLHQAALHGYIKMLLLMLVGRINRRLRPRMKLH</sequence>
<keyword evidence="4" id="KW-0274">FAD</keyword>
<dbReference type="RefSeq" id="WP_284215497.1">
    <property type="nucleotide sequence ID" value="NZ_BSOT01000001.1"/>
</dbReference>
<keyword evidence="8" id="KW-1185">Reference proteome</keyword>
<evidence type="ECO:0000256" key="3">
    <source>
        <dbReference type="ARBA" id="ARBA00022630"/>
    </source>
</evidence>
<dbReference type="PANTHER" id="PTHR42913:SF3">
    <property type="entry name" value="64 KDA MITOCHONDRIAL NADH DEHYDROGENASE (EUROFUNG)"/>
    <property type="match status" value="1"/>
</dbReference>
<name>A0AA37SZQ5_9ALTE</name>
<evidence type="ECO:0000256" key="5">
    <source>
        <dbReference type="ARBA" id="ARBA00023002"/>
    </source>
</evidence>
<dbReference type="Gene3D" id="3.50.50.100">
    <property type="match status" value="1"/>
</dbReference>